<sequence length="325" mass="36670">MWSGLFEYSTQAMSPTSMRAVGARSDPYRQTRHRVEQLKQLGHSVDKVEFIVMGGTFMALAEEYRDYFIRNLHDALSGHTSNNVAEAVRLTSSSSILVLGARNAVTLCVGICNCHLSDMLGYGCTRLEIRVQSVYEHVARDTNRSKGGVFVCVSLHFSKDAGFKVVSHMMLDLPNIGMKFFENPAFRPDGLKLYPTLVIKGYRSLLPFCPGRSGLLALVPPWTRVYRVQRYCGNLRELALARTNNMGTEVRLKPHGNALYVRTREVGIHHKVCVPTRWRRFIETTRPTVLKGGVSIVRELHMVRWAPLSTDPESLTQSQMGSFIY</sequence>
<dbReference type="SUPFAM" id="SSF102114">
    <property type="entry name" value="Radical SAM enzymes"/>
    <property type="match status" value="1"/>
</dbReference>
<dbReference type="GeneTree" id="ENSGT00390000013141"/>
<dbReference type="InterPro" id="IPR039661">
    <property type="entry name" value="ELP3"/>
</dbReference>
<dbReference type="GO" id="GO:0002926">
    <property type="term" value="P:tRNA wobble base 5-methoxycarbonylmethyl-2-thiouridinylation"/>
    <property type="evidence" value="ECO:0007669"/>
    <property type="project" value="TreeGrafter"/>
</dbReference>
<keyword evidence="5" id="KW-0411">Iron-sulfur</keyword>
<evidence type="ECO:0000256" key="2">
    <source>
        <dbReference type="ARBA" id="ARBA00022691"/>
    </source>
</evidence>
<evidence type="ECO:0000256" key="3">
    <source>
        <dbReference type="ARBA" id="ARBA00022723"/>
    </source>
</evidence>
<evidence type="ECO:0000256" key="5">
    <source>
        <dbReference type="ARBA" id="ARBA00023014"/>
    </source>
</evidence>
<dbReference type="GO" id="GO:0005737">
    <property type="term" value="C:cytoplasm"/>
    <property type="evidence" value="ECO:0007669"/>
    <property type="project" value="TreeGrafter"/>
</dbReference>
<evidence type="ECO:0000256" key="1">
    <source>
        <dbReference type="ARBA" id="ARBA00022485"/>
    </source>
</evidence>
<proteinExistence type="predicted"/>
<evidence type="ECO:0000256" key="4">
    <source>
        <dbReference type="ARBA" id="ARBA00023004"/>
    </source>
</evidence>
<dbReference type="GO" id="GO:0005634">
    <property type="term" value="C:nucleus"/>
    <property type="evidence" value="ECO:0007669"/>
    <property type="project" value="TreeGrafter"/>
</dbReference>
<dbReference type="PANTHER" id="PTHR11135:SF0">
    <property type="entry name" value="ELONGATOR COMPLEX PROTEIN 3"/>
    <property type="match status" value="1"/>
</dbReference>
<reference evidence="7" key="1">
    <citation type="journal article" date="2018" name="PLoS ONE">
        <title>Chinook salmon (Oncorhynchus tshawytscha) genome and transcriptome.</title>
        <authorList>
            <person name="Christensen K.A."/>
            <person name="Leong J.S."/>
            <person name="Sakhrani D."/>
            <person name="Biagi C.A."/>
            <person name="Minkley D.R."/>
            <person name="Withler R.E."/>
            <person name="Rondeau E.B."/>
            <person name="Koop B.F."/>
            <person name="Devlin R.H."/>
        </authorList>
    </citation>
    <scope>NUCLEOTIDE SEQUENCE [LARGE SCALE GENOMIC DNA]</scope>
</reference>
<evidence type="ECO:0000313" key="7">
    <source>
        <dbReference type="Proteomes" id="UP000694402"/>
    </source>
</evidence>
<dbReference type="InterPro" id="IPR058240">
    <property type="entry name" value="rSAM_sf"/>
</dbReference>
<dbReference type="GO" id="GO:0051539">
    <property type="term" value="F:4 iron, 4 sulfur cluster binding"/>
    <property type="evidence" value="ECO:0007669"/>
    <property type="project" value="UniProtKB-KW"/>
</dbReference>
<keyword evidence="1" id="KW-0004">4Fe-4S</keyword>
<reference evidence="6" key="3">
    <citation type="submission" date="2025-09" db="UniProtKB">
        <authorList>
            <consortium name="Ensembl"/>
        </authorList>
    </citation>
    <scope>IDENTIFICATION</scope>
</reference>
<keyword evidence="3" id="KW-0479">Metal-binding</keyword>
<dbReference type="Proteomes" id="UP000694402">
    <property type="component" value="Unassembled WGS sequence"/>
</dbReference>
<dbReference type="AlphaFoldDB" id="A0AAZ3RHB1"/>
<evidence type="ECO:0000313" key="6">
    <source>
        <dbReference type="Ensembl" id="ENSOTSP00005139685.1"/>
    </source>
</evidence>
<dbReference type="Ensembl" id="ENSOTST00005140287.1">
    <property type="protein sequence ID" value="ENSOTSP00005139685.1"/>
    <property type="gene ID" value="ENSOTSG00005072693.1"/>
</dbReference>
<protein>
    <submittedName>
        <fullName evidence="6">Uncharacterized protein</fullName>
    </submittedName>
</protein>
<keyword evidence="7" id="KW-1185">Reference proteome</keyword>
<dbReference type="GO" id="GO:0033588">
    <property type="term" value="C:elongator holoenzyme complex"/>
    <property type="evidence" value="ECO:0007669"/>
    <property type="project" value="TreeGrafter"/>
</dbReference>
<keyword evidence="4" id="KW-0408">Iron</keyword>
<keyword evidence="2" id="KW-0949">S-adenosyl-L-methionine</keyword>
<reference evidence="6" key="2">
    <citation type="submission" date="2025-08" db="UniProtKB">
        <authorList>
            <consortium name="Ensembl"/>
        </authorList>
    </citation>
    <scope>IDENTIFICATION</scope>
</reference>
<dbReference type="PANTHER" id="PTHR11135">
    <property type="entry name" value="HISTONE ACETYLTRANSFERASE-RELATED"/>
    <property type="match status" value="1"/>
</dbReference>
<name>A0AAZ3RHB1_ONCTS</name>
<organism evidence="6 7">
    <name type="scientific">Oncorhynchus tshawytscha</name>
    <name type="common">Chinook salmon</name>
    <name type="synonym">Salmo tshawytscha</name>
    <dbReference type="NCBI Taxonomy" id="74940"/>
    <lineage>
        <taxon>Eukaryota</taxon>
        <taxon>Metazoa</taxon>
        <taxon>Chordata</taxon>
        <taxon>Craniata</taxon>
        <taxon>Vertebrata</taxon>
        <taxon>Euteleostomi</taxon>
        <taxon>Actinopterygii</taxon>
        <taxon>Neopterygii</taxon>
        <taxon>Teleostei</taxon>
        <taxon>Protacanthopterygii</taxon>
        <taxon>Salmoniformes</taxon>
        <taxon>Salmonidae</taxon>
        <taxon>Salmoninae</taxon>
        <taxon>Oncorhynchus</taxon>
    </lineage>
</organism>
<dbReference type="GO" id="GO:0046872">
    <property type="term" value="F:metal ion binding"/>
    <property type="evidence" value="ECO:0007669"/>
    <property type="project" value="UniProtKB-KW"/>
</dbReference>
<accession>A0AAZ3RHB1</accession>